<dbReference type="Proteomes" id="UP000237811">
    <property type="component" value="Unassembled WGS sequence"/>
</dbReference>
<protein>
    <submittedName>
        <fullName evidence="1">Uncharacterized protein</fullName>
    </submittedName>
</protein>
<dbReference type="AlphaFoldDB" id="A0AB37AYJ7"/>
<organism evidence="1 2">
    <name type="scientific">Burkholderia multivorans</name>
    <dbReference type="NCBI Taxonomy" id="87883"/>
    <lineage>
        <taxon>Bacteria</taxon>
        <taxon>Pseudomonadati</taxon>
        <taxon>Pseudomonadota</taxon>
        <taxon>Betaproteobacteria</taxon>
        <taxon>Burkholderiales</taxon>
        <taxon>Burkholderiaceae</taxon>
        <taxon>Burkholderia</taxon>
        <taxon>Burkholderia cepacia complex</taxon>
    </lineage>
</organism>
<gene>
    <name evidence="1" type="ORF">C6P99_10305</name>
</gene>
<reference evidence="1 2" key="1">
    <citation type="submission" date="2018-03" db="EMBL/GenBank/DDBJ databases">
        <authorList>
            <person name="Nguyen K."/>
            <person name="Fouts D."/>
            <person name="Sutton G."/>
        </authorList>
    </citation>
    <scope>NUCLEOTIDE SEQUENCE [LARGE SCALE GENOMIC DNA]</scope>
    <source>
        <strain evidence="1 2">AU14328</strain>
    </source>
</reference>
<name>A0AB37AYJ7_9BURK</name>
<comment type="caution">
    <text evidence="1">The sequence shown here is derived from an EMBL/GenBank/DDBJ whole genome shotgun (WGS) entry which is preliminary data.</text>
</comment>
<accession>A0AB37AYJ7</accession>
<sequence>MHREPRARVHARWRTTVGAGRRTRRTQPAAAFGACGHDSTDACRAAAGRHRRKAGAPRLGRITHA</sequence>
<proteinExistence type="predicted"/>
<evidence type="ECO:0000313" key="2">
    <source>
        <dbReference type="Proteomes" id="UP000237811"/>
    </source>
</evidence>
<evidence type="ECO:0000313" key="1">
    <source>
        <dbReference type="EMBL" id="PRE50665.1"/>
    </source>
</evidence>
<dbReference type="EMBL" id="PVFR01000030">
    <property type="protein sequence ID" value="PRE50665.1"/>
    <property type="molecule type" value="Genomic_DNA"/>
</dbReference>